<dbReference type="Proteomes" id="UP000475862">
    <property type="component" value="Unassembled WGS sequence"/>
</dbReference>
<accession>A0A6G0TPX4</accession>
<evidence type="ECO:0000313" key="2">
    <source>
        <dbReference type="Proteomes" id="UP000475862"/>
    </source>
</evidence>
<sequence length="213" mass="25328">MHDVYPERPTDGRPLFLFVNYYEYPVSSMSTVSSRNGVVILNEKYEKIVENVEEGLSNSRIMKKAVVLNLAILVKKKKCIKFSTTKLLVFLGTQNIFIDTLKKKISAWLVFELKPYKKIYFVKNWFCVKNSVFPSLFFLFFPIFLKTVRKFLLLICIMHQEYSHCHRKPPLKFEIYEDKLCCTQTQNQKTKTKITHHCKINKFMIHHFIQNLK</sequence>
<evidence type="ECO:0000313" key="1">
    <source>
        <dbReference type="EMBL" id="KAE9536828.1"/>
    </source>
</evidence>
<dbReference type="EMBL" id="VYZN01000020">
    <property type="protein sequence ID" value="KAE9536828.1"/>
    <property type="molecule type" value="Genomic_DNA"/>
</dbReference>
<proteinExistence type="predicted"/>
<dbReference type="AlphaFoldDB" id="A0A6G0TPX4"/>
<organism evidence="1 2">
    <name type="scientific">Aphis glycines</name>
    <name type="common">Soybean aphid</name>
    <dbReference type="NCBI Taxonomy" id="307491"/>
    <lineage>
        <taxon>Eukaryota</taxon>
        <taxon>Metazoa</taxon>
        <taxon>Ecdysozoa</taxon>
        <taxon>Arthropoda</taxon>
        <taxon>Hexapoda</taxon>
        <taxon>Insecta</taxon>
        <taxon>Pterygota</taxon>
        <taxon>Neoptera</taxon>
        <taxon>Paraneoptera</taxon>
        <taxon>Hemiptera</taxon>
        <taxon>Sternorrhyncha</taxon>
        <taxon>Aphidomorpha</taxon>
        <taxon>Aphidoidea</taxon>
        <taxon>Aphididae</taxon>
        <taxon>Aphidini</taxon>
        <taxon>Aphis</taxon>
        <taxon>Aphis</taxon>
    </lineage>
</organism>
<name>A0A6G0TPX4_APHGL</name>
<keyword evidence="2" id="KW-1185">Reference proteome</keyword>
<reference evidence="1 2" key="1">
    <citation type="submission" date="2019-08" db="EMBL/GenBank/DDBJ databases">
        <title>The genome of the soybean aphid Biotype 1, its phylome, world population structure and adaptation to the North American continent.</title>
        <authorList>
            <person name="Giordano R."/>
            <person name="Donthu R.K."/>
            <person name="Hernandez A.G."/>
            <person name="Wright C.L."/>
            <person name="Zimin A.V."/>
        </authorList>
    </citation>
    <scope>NUCLEOTIDE SEQUENCE [LARGE SCALE GENOMIC DNA]</scope>
    <source>
        <tissue evidence="1">Whole aphids</tissue>
    </source>
</reference>
<protein>
    <submittedName>
        <fullName evidence="1">Uncharacterized protein</fullName>
    </submittedName>
</protein>
<gene>
    <name evidence="1" type="ORF">AGLY_006890</name>
</gene>
<comment type="caution">
    <text evidence="1">The sequence shown here is derived from an EMBL/GenBank/DDBJ whole genome shotgun (WGS) entry which is preliminary data.</text>
</comment>